<evidence type="ECO:0000256" key="1">
    <source>
        <dbReference type="ARBA" id="ARBA00022801"/>
    </source>
</evidence>
<dbReference type="Pfam" id="PF00857">
    <property type="entry name" value="Isochorismatase"/>
    <property type="match status" value="1"/>
</dbReference>
<name>A0A7Z0LR00_9GAMM</name>
<dbReference type="RefSeq" id="WP_035563093.1">
    <property type="nucleotide sequence ID" value="NZ_JACCDE010000004.1"/>
</dbReference>
<evidence type="ECO:0000259" key="3">
    <source>
        <dbReference type="Pfam" id="PF00857"/>
    </source>
</evidence>
<dbReference type="SUPFAM" id="SSF52499">
    <property type="entry name" value="Isochorismatase-like hydrolases"/>
    <property type="match status" value="1"/>
</dbReference>
<dbReference type="Proteomes" id="UP000526892">
    <property type="component" value="Unassembled WGS sequence"/>
</dbReference>
<evidence type="ECO:0000313" key="5">
    <source>
        <dbReference type="Proteomes" id="UP000526892"/>
    </source>
</evidence>
<sequence>MSLVADPLKQILSPLKMAQLHNNNSAILIVDMQYLDAHPEYGLIQIAKQHGIDTKYYEDRLKVAIKNIQLLLKACRENGLEVIYCTIESMTKDGRDRSKEHKKANLHASPNSKEGEVIEELRPMHDEMVFKKTCSGVFNGSNIDQKLRNLKIDNLIITGVLTNQCVDTAVRDAADRGYDVVLVTDACAAFHESLHQASVEILEGIYCCVESTKKVVDHIYQINR</sequence>
<feature type="region of interest" description="Disordered" evidence="2">
    <location>
        <begin position="94"/>
        <end position="115"/>
    </location>
</feature>
<dbReference type="Gene3D" id="3.40.50.850">
    <property type="entry name" value="Isochorismatase-like"/>
    <property type="match status" value="1"/>
</dbReference>
<proteinExistence type="predicted"/>
<dbReference type="GO" id="GO:0016787">
    <property type="term" value="F:hydrolase activity"/>
    <property type="evidence" value="ECO:0007669"/>
    <property type="project" value="UniProtKB-KW"/>
</dbReference>
<keyword evidence="1 4" id="KW-0378">Hydrolase</keyword>
<evidence type="ECO:0000256" key="2">
    <source>
        <dbReference type="SAM" id="MobiDB-lite"/>
    </source>
</evidence>
<feature type="domain" description="Isochorismatase-like" evidence="3">
    <location>
        <begin position="54"/>
        <end position="203"/>
    </location>
</feature>
<keyword evidence="5" id="KW-1185">Reference proteome</keyword>
<reference evidence="4 5" key="1">
    <citation type="journal article" date="2003" name="Extremophiles">
        <title>Halomonas glaciei sp. nov. isolated from fast ice of Adelie Land, Antarctica.</title>
        <authorList>
            <person name="Reddy G.S."/>
            <person name="Raghavan P.U."/>
            <person name="Sarita N.B."/>
            <person name="Prakash J.S."/>
            <person name="Nagesh N."/>
            <person name="Delille D."/>
            <person name="Shivaji S."/>
        </authorList>
    </citation>
    <scope>NUCLEOTIDE SEQUENCE [LARGE SCALE GENOMIC DNA]</scope>
    <source>
        <strain evidence="4 5">DD39</strain>
    </source>
</reference>
<dbReference type="EMBL" id="JACCDE010000004">
    <property type="protein sequence ID" value="NYS76941.1"/>
    <property type="molecule type" value="Genomic_DNA"/>
</dbReference>
<dbReference type="CDD" id="cd00431">
    <property type="entry name" value="cysteine_hydrolases"/>
    <property type="match status" value="1"/>
</dbReference>
<protein>
    <submittedName>
        <fullName evidence="4">Cysteine hydrolase</fullName>
    </submittedName>
</protein>
<dbReference type="PANTHER" id="PTHR43540:SF1">
    <property type="entry name" value="ISOCHORISMATASE HYDROLASE"/>
    <property type="match status" value="1"/>
</dbReference>
<comment type="caution">
    <text evidence="4">The sequence shown here is derived from an EMBL/GenBank/DDBJ whole genome shotgun (WGS) entry which is preliminary data.</text>
</comment>
<evidence type="ECO:0000313" key="4">
    <source>
        <dbReference type="EMBL" id="NYS76941.1"/>
    </source>
</evidence>
<dbReference type="InterPro" id="IPR050272">
    <property type="entry name" value="Isochorismatase-like_hydrls"/>
</dbReference>
<dbReference type="InterPro" id="IPR000868">
    <property type="entry name" value="Isochorismatase-like_dom"/>
</dbReference>
<dbReference type="InterPro" id="IPR036380">
    <property type="entry name" value="Isochorismatase-like_sf"/>
</dbReference>
<accession>A0A7Z0LR00</accession>
<dbReference type="AlphaFoldDB" id="A0A7Z0LR00"/>
<gene>
    <name evidence="4" type="ORF">HZS80_04260</name>
</gene>
<dbReference type="PANTHER" id="PTHR43540">
    <property type="entry name" value="PEROXYUREIDOACRYLATE/UREIDOACRYLATE AMIDOHYDROLASE-RELATED"/>
    <property type="match status" value="1"/>
</dbReference>
<organism evidence="4 5">
    <name type="scientific">Vreelandella glaciei</name>
    <dbReference type="NCBI Taxonomy" id="186761"/>
    <lineage>
        <taxon>Bacteria</taxon>
        <taxon>Pseudomonadati</taxon>
        <taxon>Pseudomonadota</taxon>
        <taxon>Gammaproteobacteria</taxon>
        <taxon>Oceanospirillales</taxon>
        <taxon>Halomonadaceae</taxon>
        <taxon>Vreelandella</taxon>
    </lineage>
</organism>